<feature type="active site" description="Proton acceptor" evidence="2">
    <location>
        <position position="119"/>
    </location>
</feature>
<protein>
    <recommendedName>
        <fullName evidence="2">RNA 2',3'-cyclic phosphodiesterase</fullName>
        <shortName evidence="2">RNA 2',3'-CPDase</shortName>
        <ecNumber evidence="2">3.1.4.58</ecNumber>
    </recommendedName>
</protein>
<feature type="short sequence motif" description="HXTX 1" evidence="2">
    <location>
        <begin position="36"/>
        <end position="39"/>
    </location>
</feature>
<evidence type="ECO:0000256" key="2">
    <source>
        <dbReference type="HAMAP-Rule" id="MF_01940"/>
    </source>
</evidence>
<dbReference type="GO" id="GO:0016874">
    <property type="term" value="F:ligase activity"/>
    <property type="evidence" value="ECO:0007669"/>
    <property type="project" value="UniProtKB-KW"/>
</dbReference>
<dbReference type="Pfam" id="PF13563">
    <property type="entry name" value="2_5_RNA_ligase2"/>
    <property type="match status" value="1"/>
</dbReference>
<evidence type="ECO:0000313" key="3">
    <source>
        <dbReference type="EMBL" id="SLN41296.1"/>
    </source>
</evidence>
<dbReference type="EMBL" id="FWFL01000004">
    <property type="protein sequence ID" value="SLN41296.1"/>
    <property type="molecule type" value="Genomic_DNA"/>
</dbReference>
<keyword evidence="4" id="KW-1185">Reference proteome</keyword>
<accession>A0A1Y5SKQ1</accession>
<keyword evidence="1 2" id="KW-0378">Hydrolase</keyword>
<feature type="active site" description="Proton donor" evidence="2">
    <location>
        <position position="36"/>
    </location>
</feature>
<dbReference type="NCBIfam" id="TIGR02258">
    <property type="entry name" value="2_5_ligase"/>
    <property type="match status" value="1"/>
</dbReference>
<dbReference type="GO" id="GO:0004113">
    <property type="term" value="F:2',3'-cyclic-nucleotide 3'-phosphodiesterase activity"/>
    <property type="evidence" value="ECO:0007669"/>
    <property type="project" value="InterPro"/>
</dbReference>
<dbReference type="Gene3D" id="3.90.1140.10">
    <property type="entry name" value="Cyclic phosphodiesterase"/>
    <property type="match status" value="1"/>
</dbReference>
<evidence type="ECO:0000256" key="1">
    <source>
        <dbReference type="ARBA" id="ARBA00022801"/>
    </source>
</evidence>
<dbReference type="RefSeq" id="WP_085892265.1">
    <property type="nucleotide sequence ID" value="NZ_FWFL01000004.1"/>
</dbReference>
<gene>
    <name evidence="3" type="primary">ligT</name>
    <name evidence="3" type="ORF">PEL8287_02063</name>
</gene>
<comment type="similarity">
    <text evidence="2">Belongs to the 2H phosphoesterase superfamily. ThpR family.</text>
</comment>
<name>A0A1Y5SKQ1_9RHOB</name>
<dbReference type="PANTHER" id="PTHR35561">
    <property type="entry name" value="RNA 2',3'-CYCLIC PHOSPHODIESTERASE"/>
    <property type="match status" value="1"/>
</dbReference>
<dbReference type="EC" id="3.1.4.58" evidence="2"/>
<reference evidence="3 4" key="1">
    <citation type="submission" date="2017-03" db="EMBL/GenBank/DDBJ databases">
        <authorList>
            <person name="Afonso C.L."/>
            <person name="Miller P.J."/>
            <person name="Scott M.A."/>
            <person name="Spackman E."/>
            <person name="Goraichik I."/>
            <person name="Dimitrov K.M."/>
            <person name="Suarez D.L."/>
            <person name="Swayne D.E."/>
        </authorList>
    </citation>
    <scope>NUCLEOTIDE SEQUENCE [LARGE SCALE GENOMIC DNA]</scope>
    <source>
        <strain evidence="3 4">CECT 8287</strain>
    </source>
</reference>
<dbReference type="AlphaFoldDB" id="A0A1Y5SKQ1"/>
<proteinExistence type="inferred from homology"/>
<feature type="short sequence motif" description="HXTX 2" evidence="2">
    <location>
        <begin position="119"/>
        <end position="122"/>
    </location>
</feature>
<dbReference type="HAMAP" id="MF_01940">
    <property type="entry name" value="RNA_CPDase"/>
    <property type="match status" value="1"/>
</dbReference>
<keyword evidence="3" id="KW-0436">Ligase</keyword>
<comment type="function">
    <text evidence="2">Hydrolyzes RNA 2',3'-cyclic phosphodiester to an RNA 2'-phosphomonoester.</text>
</comment>
<comment type="catalytic activity">
    <reaction evidence="2">
        <text>a 3'-end 2',3'-cyclophospho-ribonucleotide-RNA + H2O = a 3'-end 2'-phospho-ribonucleotide-RNA + H(+)</text>
        <dbReference type="Rhea" id="RHEA:11828"/>
        <dbReference type="Rhea" id="RHEA-COMP:10464"/>
        <dbReference type="Rhea" id="RHEA-COMP:17353"/>
        <dbReference type="ChEBI" id="CHEBI:15377"/>
        <dbReference type="ChEBI" id="CHEBI:15378"/>
        <dbReference type="ChEBI" id="CHEBI:83064"/>
        <dbReference type="ChEBI" id="CHEBI:173113"/>
        <dbReference type="EC" id="3.1.4.58"/>
    </reaction>
</comment>
<dbReference type="Proteomes" id="UP000193827">
    <property type="component" value="Unassembled WGS sequence"/>
</dbReference>
<dbReference type="GO" id="GO:0008664">
    <property type="term" value="F:RNA 2',3'-cyclic 3'-phosphodiesterase activity"/>
    <property type="evidence" value="ECO:0007669"/>
    <property type="project" value="UniProtKB-EC"/>
</dbReference>
<dbReference type="InterPro" id="IPR009097">
    <property type="entry name" value="Cyclic_Pdiesterase"/>
</dbReference>
<organism evidence="3 4">
    <name type="scientific">Roseovarius litorisediminis</name>
    <dbReference type="NCBI Taxonomy" id="1312363"/>
    <lineage>
        <taxon>Bacteria</taxon>
        <taxon>Pseudomonadati</taxon>
        <taxon>Pseudomonadota</taxon>
        <taxon>Alphaproteobacteria</taxon>
        <taxon>Rhodobacterales</taxon>
        <taxon>Roseobacteraceae</taxon>
        <taxon>Roseovarius</taxon>
    </lineage>
</organism>
<sequence length="182" mass="19863">MRVFVAIGLPDEVKDVLMAVQSELRVGRLVDPDSMHVTLAFLDDQPLTMIEAVHEALGEISVAPFEMTIRGVDVFGGNSPRLVFAGIEPSEALSGLRRKIRTAVQGAGVQLKHTRFRPHVTLARISKDRQQDIGPRLGRFLAMHAGLSLGPVPVSKFGLYQSHLAPEGASYEVLVDYPLGQE</sequence>
<dbReference type="InterPro" id="IPR004175">
    <property type="entry name" value="RNA_CPDase"/>
</dbReference>
<dbReference type="SUPFAM" id="SSF55144">
    <property type="entry name" value="LigT-like"/>
    <property type="match status" value="1"/>
</dbReference>
<dbReference type="PANTHER" id="PTHR35561:SF1">
    <property type="entry name" value="RNA 2',3'-CYCLIC PHOSPHODIESTERASE"/>
    <property type="match status" value="1"/>
</dbReference>
<dbReference type="OrthoDB" id="9793819at2"/>
<evidence type="ECO:0000313" key="4">
    <source>
        <dbReference type="Proteomes" id="UP000193827"/>
    </source>
</evidence>